<organism evidence="1 2">
    <name type="scientific">Trapa natans</name>
    <name type="common">Water chestnut</name>
    <dbReference type="NCBI Taxonomy" id="22666"/>
    <lineage>
        <taxon>Eukaryota</taxon>
        <taxon>Viridiplantae</taxon>
        <taxon>Streptophyta</taxon>
        <taxon>Embryophyta</taxon>
        <taxon>Tracheophyta</taxon>
        <taxon>Spermatophyta</taxon>
        <taxon>Magnoliopsida</taxon>
        <taxon>eudicotyledons</taxon>
        <taxon>Gunneridae</taxon>
        <taxon>Pentapetalae</taxon>
        <taxon>rosids</taxon>
        <taxon>malvids</taxon>
        <taxon>Myrtales</taxon>
        <taxon>Lythraceae</taxon>
        <taxon>Trapa</taxon>
    </lineage>
</organism>
<name>A0AAN7KXF6_TRANT</name>
<protein>
    <submittedName>
        <fullName evidence="1">Uncharacterized protein</fullName>
    </submittedName>
</protein>
<reference evidence="1 2" key="1">
    <citation type="journal article" date="2023" name="Hortic Res">
        <title>Pangenome of water caltrop reveals structural variations and asymmetric subgenome divergence after allopolyploidization.</title>
        <authorList>
            <person name="Zhang X."/>
            <person name="Chen Y."/>
            <person name="Wang L."/>
            <person name="Yuan Y."/>
            <person name="Fang M."/>
            <person name="Shi L."/>
            <person name="Lu R."/>
            <person name="Comes H.P."/>
            <person name="Ma Y."/>
            <person name="Chen Y."/>
            <person name="Huang G."/>
            <person name="Zhou Y."/>
            <person name="Zheng Z."/>
            <person name="Qiu Y."/>
        </authorList>
    </citation>
    <scope>NUCLEOTIDE SEQUENCE [LARGE SCALE GENOMIC DNA]</scope>
    <source>
        <strain evidence="1">F231</strain>
    </source>
</reference>
<dbReference type="AlphaFoldDB" id="A0AAN7KXF6"/>
<evidence type="ECO:0000313" key="2">
    <source>
        <dbReference type="Proteomes" id="UP001346149"/>
    </source>
</evidence>
<dbReference type="Proteomes" id="UP001346149">
    <property type="component" value="Unassembled WGS sequence"/>
</dbReference>
<proteinExistence type="predicted"/>
<comment type="caution">
    <text evidence="1">The sequence shown here is derived from an EMBL/GenBank/DDBJ whole genome shotgun (WGS) entry which is preliminary data.</text>
</comment>
<dbReference type="EMBL" id="JAXQNO010000019">
    <property type="protein sequence ID" value="KAK4774881.1"/>
    <property type="molecule type" value="Genomic_DNA"/>
</dbReference>
<gene>
    <name evidence="1" type="ORF">SAY86_009816</name>
</gene>
<sequence length="115" mass="12788">MPYVLTDRPTIHNHGSIFKTLAPAIEAMRDKRPTSQNSSPRLASPKEKSLCKLWDVSLCMPRIQCFNFKSTGEGNTLPRKFIRSTSTRLSTTRTSSQHGCGARSGFLSFNMGVLP</sequence>
<evidence type="ECO:0000313" key="1">
    <source>
        <dbReference type="EMBL" id="KAK4774881.1"/>
    </source>
</evidence>
<keyword evidence="2" id="KW-1185">Reference proteome</keyword>
<accession>A0AAN7KXF6</accession>